<feature type="region of interest" description="Disordered" evidence="1">
    <location>
        <begin position="30"/>
        <end position="51"/>
    </location>
</feature>
<feature type="compositionally biased region" description="Polar residues" evidence="1">
    <location>
        <begin position="326"/>
        <end position="335"/>
    </location>
</feature>
<evidence type="ECO:0000313" key="3">
    <source>
        <dbReference type="EMBL" id="RSL14637.1"/>
    </source>
</evidence>
<dbReference type="Proteomes" id="UP000269669">
    <property type="component" value="Unassembled WGS sequence"/>
</dbReference>
<feature type="region of interest" description="Disordered" evidence="1">
    <location>
        <begin position="277"/>
        <end position="337"/>
    </location>
</feature>
<feature type="region of interest" description="Disordered" evidence="1">
    <location>
        <begin position="171"/>
        <end position="196"/>
    </location>
</feature>
<organism evidence="3 4">
    <name type="scientific">Edaphobacter aggregans</name>
    <dbReference type="NCBI Taxonomy" id="570835"/>
    <lineage>
        <taxon>Bacteria</taxon>
        <taxon>Pseudomonadati</taxon>
        <taxon>Acidobacteriota</taxon>
        <taxon>Terriglobia</taxon>
        <taxon>Terriglobales</taxon>
        <taxon>Acidobacteriaceae</taxon>
        <taxon>Edaphobacter</taxon>
    </lineage>
</organism>
<accession>A0A3R9QE63</accession>
<sequence length="523" mass="54197">MGALVSRPERMRSQGAPAFARRIWRETAGPGSLRAFAPQPKRSSGFSDAGLRVPETVREGWRSPGSPLQPDVRQRLEPHFGDLGHVRVHTDREAAAAAEAAGAAAFTWKDHVVFGGHRYQPGTPAGQALLAHELVHVAQQRGASAGDGEVQLSGRDHPLERNAQAVLAGNAGPQAASQALVQRQGTDDPQPSTRLRTPAALTPVTLFPLPADLEALRRSLLPGVLAPAPTLPPLRLGERPSPRLVEDTARSLWLPGFQQQSFRQFVIDSFLRAQASDAGSAHDQPAPTSGGAVDFRDDLSKPKAGSGGADDKGPDVTHQTLVGYDPQNTVVSPHSQHVRGSGVGVVVDQAAAQWDASAKQFKWAGSHGPSGDVTLSLLTAPTIQAQTEGFPQPAAENNKGVPSNVQQASIAAGGSLATVQVGTDEDPRFTANLGSATAGVQAGSVAPRAGGPSVPQPTQFQFGLGASVEATVHTFCDGGRLGVGFSTGVQAGVTPGGSSALTFSPTGITFTFHQGKPGKAGCR</sequence>
<comment type="caution">
    <text evidence="3">The sequence shown here is derived from an EMBL/GenBank/DDBJ whole genome shotgun (WGS) entry which is preliminary data.</text>
</comment>
<proteinExistence type="predicted"/>
<gene>
    <name evidence="3" type="ORF">EDE15_0090</name>
</gene>
<keyword evidence="4" id="KW-1185">Reference proteome</keyword>
<name>A0A3R9QE63_9BACT</name>
<reference evidence="3 4" key="1">
    <citation type="submission" date="2018-12" db="EMBL/GenBank/DDBJ databases">
        <title>Sequencing of bacterial isolates from soil warming experiment in Harvard Forest, Massachusetts, USA.</title>
        <authorList>
            <person name="Deangelis K."/>
        </authorList>
    </citation>
    <scope>NUCLEOTIDE SEQUENCE [LARGE SCALE GENOMIC DNA]</scope>
    <source>
        <strain evidence="3 4">EB153</strain>
    </source>
</reference>
<evidence type="ECO:0000259" key="2">
    <source>
        <dbReference type="Pfam" id="PF13699"/>
    </source>
</evidence>
<feature type="compositionally biased region" description="Polar residues" evidence="1">
    <location>
        <begin position="175"/>
        <end position="195"/>
    </location>
</feature>
<protein>
    <submittedName>
        <fullName evidence="3">Uncharacterized protein DUF4157</fullName>
    </submittedName>
</protein>
<dbReference type="RefSeq" id="WP_125483476.1">
    <property type="nucleotide sequence ID" value="NZ_RSDW01000001.1"/>
</dbReference>
<evidence type="ECO:0000256" key="1">
    <source>
        <dbReference type="SAM" id="MobiDB-lite"/>
    </source>
</evidence>
<dbReference type="AlphaFoldDB" id="A0A3R9QE63"/>
<feature type="domain" description="eCIS core" evidence="2">
    <location>
        <begin position="67"/>
        <end position="143"/>
    </location>
</feature>
<dbReference type="OrthoDB" id="292792at2"/>
<dbReference type="InterPro" id="IPR025295">
    <property type="entry name" value="eCIS_core_dom"/>
</dbReference>
<dbReference type="EMBL" id="RSDW01000001">
    <property type="protein sequence ID" value="RSL14637.1"/>
    <property type="molecule type" value="Genomic_DNA"/>
</dbReference>
<evidence type="ECO:0000313" key="4">
    <source>
        <dbReference type="Proteomes" id="UP000269669"/>
    </source>
</evidence>
<dbReference type="Pfam" id="PF13699">
    <property type="entry name" value="eCIS_core"/>
    <property type="match status" value="1"/>
</dbReference>